<evidence type="ECO:0000256" key="3">
    <source>
        <dbReference type="ARBA" id="ARBA00022448"/>
    </source>
</evidence>
<evidence type="ECO:0000256" key="4">
    <source>
        <dbReference type="ARBA" id="ARBA00022475"/>
    </source>
</evidence>
<evidence type="ECO:0000256" key="10">
    <source>
        <dbReference type="ARBA" id="ARBA00023136"/>
    </source>
</evidence>
<keyword evidence="10 12" id="KW-0472">Membrane</keyword>
<comment type="caution">
    <text evidence="13">The sequence shown here is derived from an EMBL/GenBank/DDBJ whole genome shotgun (WGS) entry which is preliminary data.</text>
</comment>
<feature type="transmembrane region" description="Helical" evidence="12">
    <location>
        <begin position="250"/>
        <end position="271"/>
    </location>
</feature>
<keyword evidence="4" id="KW-1003">Cell membrane</keyword>
<keyword evidence="7" id="KW-0862">Zinc</keyword>
<proteinExistence type="inferred from homology"/>
<keyword evidence="8 12" id="KW-1133">Transmembrane helix</keyword>
<dbReference type="RefSeq" id="WP_039430351.1">
    <property type="nucleotide sequence ID" value="NZ_CP061845.1"/>
</dbReference>
<dbReference type="eggNOG" id="COG0598">
    <property type="taxonomic scope" value="Bacteria"/>
</dbReference>
<comment type="subcellular location">
    <subcellularLocation>
        <location evidence="1">Cell membrane</location>
        <topology evidence="1">Multi-pass membrane protein</topology>
    </subcellularLocation>
</comment>
<dbReference type="STRING" id="29495.EA26_17715"/>
<sequence length="309" mass="35576">MGFIIDHWDFNSAPANQPNNNQLRMQAGHWYHCERHHPDIRHWLIDNQVPLSTINHLLADESRPSFHRYDDESFMLILRGVNMNENATPEDMLSVRILYFNGCLISTRKISSKAISEIRETLTQHKGPQTLGDLLLAIIDGLTGKLQSYLQTIEDQIERFELDTEQIGDVIEVQKSLLSVKRFIRPQQYAIADFAMSELNLLQNKTLLINYALSNITRINETIDFYLDELQLLKEQIQQLREDKISRNSYLFTLIASIFLPTSFLTGLLGINIGGIPGVESPVAFMWFCIGLVVIFAAEVLLLKRLKFW</sequence>
<dbReference type="PANTHER" id="PTHR46494:SF3">
    <property type="entry name" value="ZINC TRANSPORT PROTEIN ZNTB"/>
    <property type="match status" value="1"/>
</dbReference>
<dbReference type="Proteomes" id="UP000029994">
    <property type="component" value="Unassembled WGS sequence"/>
</dbReference>
<dbReference type="Gene3D" id="1.20.58.340">
    <property type="entry name" value="Magnesium transport protein CorA, transmembrane region"/>
    <property type="match status" value="2"/>
</dbReference>
<dbReference type="SUPFAM" id="SSF144083">
    <property type="entry name" value="Magnesium transport protein CorA, transmembrane region"/>
    <property type="match status" value="1"/>
</dbReference>
<dbReference type="AlphaFoldDB" id="A0A099LNY9"/>
<keyword evidence="3" id="KW-0813">Transport</keyword>
<evidence type="ECO:0000256" key="7">
    <source>
        <dbReference type="ARBA" id="ARBA00022833"/>
    </source>
</evidence>
<evidence type="ECO:0000256" key="6">
    <source>
        <dbReference type="ARBA" id="ARBA00022692"/>
    </source>
</evidence>
<dbReference type="InterPro" id="IPR045863">
    <property type="entry name" value="CorA_TM1_TM2"/>
</dbReference>
<reference evidence="13 14" key="1">
    <citation type="submission" date="2014-04" db="EMBL/GenBank/DDBJ databases">
        <title>Genome sequencing of Vibrio navarrensis strains.</title>
        <authorList>
            <person name="Gladney L.M."/>
            <person name="Katz L.S."/>
            <person name="Marino-Ramirez L."/>
            <person name="Jordan I.K."/>
        </authorList>
    </citation>
    <scope>NUCLEOTIDE SEQUENCE [LARGE SCALE GENOMIC DNA]</scope>
    <source>
        <strain evidence="13 14">ATCC 51183</strain>
    </source>
</reference>
<dbReference type="SUPFAM" id="SSF143865">
    <property type="entry name" value="CorA soluble domain-like"/>
    <property type="match status" value="1"/>
</dbReference>
<evidence type="ECO:0000313" key="14">
    <source>
        <dbReference type="Proteomes" id="UP000029994"/>
    </source>
</evidence>
<keyword evidence="11" id="KW-0175">Coiled coil</keyword>
<evidence type="ECO:0000256" key="12">
    <source>
        <dbReference type="SAM" id="Phobius"/>
    </source>
</evidence>
<dbReference type="GO" id="GO:0005886">
    <property type="term" value="C:plasma membrane"/>
    <property type="evidence" value="ECO:0007669"/>
    <property type="project" value="UniProtKB-SubCell"/>
</dbReference>
<dbReference type="Gene3D" id="3.30.460.20">
    <property type="entry name" value="CorA soluble domain-like"/>
    <property type="match status" value="1"/>
</dbReference>
<protein>
    <submittedName>
        <fullName evidence="13">Magnesium transporter</fullName>
    </submittedName>
</protein>
<evidence type="ECO:0000256" key="2">
    <source>
        <dbReference type="ARBA" id="ARBA00009765"/>
    </source>
</evidence>
<dbReference type="InterPro" id="IPR045861">
    <property type="entry name" value="CorA_cytoplasmic_dom"/>
</dbReference>
<evidence type="ECO:0000256" key="9">
    <source>
        <dbReference type="ARBA" id="ARBA00023065"/>
    </source>
</evidence>
<dbReference type="Pfam" id="PF01544">
    <property type="entry name" value="CorA"/>
    <property type="match status" value="1"/>
</dbReference>
<evidence type="ECO:0000256" key="5">
    <source>
        <dbReference type="ARBA" id="ARBA00022519"/>
    </source>
</evidence>
<feature type="transmembrane region" description="Helical" evidence="12">
    <location>
        <begin position="283"/>
        <end position="303"/>
    </location>
</feature>
<keyword evidence="6 12" id="KW-0812">Transmembrane</keyword>
<dbReference type="GO" id="GO:0050897">
    <property type="term" value="F:cobalt ion binding"/>
    <property type="evidence" value="ECO:0007669"/>
    <property type="project" value="TreeGrafter"/>
</dbReference>
<dbReference type="GO" id="GO:0015095">
    <property type="term" value="F:magnesium ion transmembrane transporter activity"/>
    <property type="evidence" value="ECO:0007669"/>
    <property type="project" value="TreeGrafter"/>
</dbReference>
<dbReference type="GeneID" id="43684917"/>
<evidence type="ECO:0000313" key="13">
    <source>
        <dbReference type="EMBL" id="KGK09062.1"/>
    </source>
</evidence>
<keyword evidence="9" id="KW-0406">Ion transport</keyword>
<dbReference type="GO" id="GO:0015087">
    <property type="term" value="F:cobalt ion transmembrane transporter activity"/>
    <property type="evidence" value="ECO:0007669"/>
    <property type="project" value="TreeGrafter"/>
</dbReference>
<dbReference type="PANTHER" id="PTHR46494">
    <property type="entry name" value="CORA FAMILY METAL ION TRANSPORTER (EUROFUNG)"/>
    <property type="match status" value="1"/>
</dbReference>
<evidence type="ECO:0000256" key="1">
    <source>
        <dbReference type="ARBA" id="ARBA00004651"/>
    </source>
</evidence>
<comment type="similarity">
    <text evidence="2">Belongs to the CorA metal ion transporter (MIT) (TC 1.A.35) family.</text>
</comment>
<evidence type="ECO:0000256" key="11">
    <source>
        <dbReference type="SAM" id="Coils"/>
    </source>
</evidence>
<evidence type="ECO:0000256" key="8">
    <source>
        <dbReference type="ARBA" id="ARBA00022989"/>
    </source>
</evidence>
<dbReference type="InterPro" id="IPR002523">
    <property type="entry name" value="MgTranspt_CorA/ZnTranspt_ZntB"/>
</dbReference>
<gene>
    <name evidence="13" type="ORF">EA26_17715</name>
</gene>
<dbReference type="GO" id="GO:0000287">
    <property type="term" value="F:magnesium ion binding"/>
    <property type="evidence" value="ECO:0007669"/>
    <property type="project" value="TreeGrafter"/>
</dbReference>
<dbReference type="CDD" id="cd12833">
    <property type="entry name" value="ZntB-like_1"/>
    <property type="match status" value="1"/>
</dbReference>
<organism evidence="13 14">
    <name type="scientific">Vibrio navarrensis</name>
    <dbReference type="NCBI Taxonomy" id="29495"/>
    <lineage>
        <taxon>Bacteria</taxon>
        <taxon>Pseudomonadati</taxon>
        <taxon>Pseudomonadota</taxon>
        <taxon>Gammaproteobacteria</taxon>
        <taxon>Vibrionales</taxon>
        <taxon>Vibrionaceae</taxon>
        <taxon>Vibrio</taxon>
    </lineage>
</organism>
<feature type="coiled-coil region" evidence="11">
    <location>
        <begin position="216"/>
        <end position="247"/>
    </location>
</feature>
<keyword evidence="5" id="KW-0997">Cell inner membrane</keyword>
<name>A0A099LNY9_9VIBR</name>
<keyword evidence="14" id="KW-1185">Reference proteome</keyword>
<dbReference type="EMBL" id="JMCG01000002">
    <property type="protein sequence ID" value="KGK09062.1"/>
    <property type="molecule type" value="Genomic_DNA"/>
</dbReference>
<accession>A0A099LNY9</accession>